<keyword evidence="1" id="KW-1133">Transmembrane helix</keyword>
<evidence type="ECO:0000256" key="1">
    <source>
        <dbReference type="SAM" id="Phobius"/>
    </source>
</evidence>
<reference evidence="2 3" key="1">
    <citation type="submission" date="2020-08" db="EMBL/GenBank/DDBJ databases">
        <title>Genome sequence of Erysipelothrix inopinata DSM 15511T.</title>
        <authorList>
            <person name="Hyun D.-W."/>
            <person name="Bae J.-W."/>
        </authorList>
    </citation>
    <scope>NUCLEOTIDE SEQUENCE [LARGE SCALE GENOMIC DNA]</scope>
    <source>
        <strain evidence="2 3">DSM 15511</strain>
    </source>
</reference>
<protein>
    <recommendedName>
        <fullName evidence="4">DUF1430 domain-containing protein</fullName>
    </recommendedName>
</protein>
<keyword evidence="1" id="KW-0472">Membrane</keyword>
<gene>
    <name evidence="2" type="ORF">H9L01_03765</name>
</gene>
<dbReference type="AlphaFoldDB" id="A0A7G9S0W3"/>
<feature type="transmembrane region" description="Helical" evidence="1">
    <location>
        <begin position="316"/>
        <end position="335"/>
    </location>
</feature>
<feature type="transmembrane region" description="Helical" evidence="1">
    <location>
        <begin position="599"/>
        <end position="617"/>
    </location>
</feature>
<name>A0A7G9S0W3_9FIRM</name>
<dbReference type="EMBL" id="CP060715">
    <property type="protein sequence ID" value="QNN61488.1"/>
    <property type="molecule type" value="Genomic_DNA"/>
</dbReference>
<feature type="transmembrane region" description="Helical" evidence="1">
    <location>
        <begin position="275"/>
        <end position="295"/>
    </location>
</feature>
<organism evidence="2 3">
    <name type="scientific">Erysipelothrix inopinata</name>
    <dbReference type="NCBI Taxonomy" id="225084"/>
    <lineage>
        <taxon>Bacteria</taxon>
        <taxon>Bacillati</taxon>
        <taxon>Bacillota</taxon>
        <taxon>Erysipelotrichia</taxon>
        <taxon>Erysipelotrichales</taxon>
        <taxon>Erysipelotrichaceae</taxon>
        <taxon>Erysipelothrix</taxon>
    </lineage>
</organism>
<keyword evidence="3" id="KW-1185">Reference proteome</keyword>
<dbReference type="Proteomes" id="UP000515928">
    <property type="component" value="Chromosome"/>
</dbReference>
<evidence type="ECO:0000313" key="2">
    <source>
        <dbReference type="EMBL" id="QNN61488.1"/>
    </source>
</evidence>
<dbReference type="RefSeq" id="WP_187534688.1">
    <property type="nucleotide sequence ID" value="NZ_CBCSHU010000013.1"/>
</dbReference>
<evidence type="ECO:0008006" key="4">
    <source>
        <dbReference type="Google" id="ProtNLM"/>
    </source>
</evidence>
<feature type="transmembrane region" description="Helical" evidence="1">
    <location>
        <begin position="200"/>
        <end position="217"/>
    </location>
</feature>
<evidence type="ECO:0000313" key="3">
    <source>
        <dbReference type="Proteomes" id="UP000515928"/>
    </source>
</evidence>
<sequence length="659" mass="76651">MKKIIIACLSLFLVSNLYTIVQYSQMKEHRNFFFLSESVSPYRDSFVVSEDLTENMVQEIIKQAEHYSVDLFQVVYDEEHGKIDQYIYTQNQETLDKLPIEPHLTPDDFLNITEPINKFSNQFKLDINIIGNHLSILPWSETSTDHIGFATIVTGSSEQDLALFFENMPVSYVKSQNHESLTMSPLFQFITTLQFFTEPSALILMIVVLISMMFYTLKNHRKYMIQKLNGLSVRMIYHNTLKEVIPLTIACYVLVMSAGYMVLTQSVHLFNRSYITINIYSLIWILLIESLWLFVCVQIYARETYICRERNMKKRLVLILIPIVILKSFAILFLYDKIEVYRFSNEMLGNVEEAEKYYKQNPVEIFQITPVGNMSSMVLFDNSNILYQELNNDGIVVMANMHDENYPIIEVNEKFLKMNGISTLGEENYFLASESMYEEFRRVLDTSPVYCNSQEHNCEKADLVNLGELKLSNLFIVPEQIIHSNVEQNYVLHVRNDFMNYQDFQIINVDEDHERRELTRDGDISKNHYKFETRAYVNEKEKNETKSYRRIKLTEVLLATLMNITIIVVAMLITIPMVARKIAVQGLSGVSSWKQIKRILLGILSTSCLTIALTHLLRKGSIETVLSMFIIPLLEILIHVAVVYTLDLNITKIIKRSKS</sequence>
<keyword evidence="1" id="KW-0812">Transmembrane</keyword>
<proteinExistence type="predicted"/>
<accession>A0A7G9S0W3</accession>
<dbReference type="KEGG" id="eio:H9L01_03765"/>
<feature type="transmembrane region" description="Helical" evidence="1">
    <location>
        <begin position="556"/>
        <end position="578"/>
    </location>
</feature>
<feature type="transmembrane region" description="Helical" evidence="1">
    <location>
        <begin position="244"/>
        <end position="263"/>
    </location>
</feature>
<feature type="transmembrane region" description="Helical" evidence="1">
    <location>
        <begin position="629"/>
        <end position="650"/>
    </location>
</feature>